<organism evidence="1 2">
    <name type="scientific">Nitratireductor thuwali</name>
    <dbReference type="NCBI Taxonomy" id="2267699"/>
    <lineage>
        <taxon>Bacteria</taxon>
        <taxon>Pseudomonadati</taxon>
        <taxon>Pseudomonadota</taxon>
        <taxon>Alphaproteobacteria</taxon>
        <taxon>Hyphomicrobiales</taxon>
        <taxon>Phyllobacteriaceae</taxon>
        <taxon>Nitratireductor</taxon>
    </lineage>
</organism>
<reference evidence="1 2" key="1">
    <citation type="submission" date="2018-07" db="EMBL/GenBank/DDBJ databases">
        <title>Genome sequence of Nitratireductor thuwali#1536.</title>
        <authorList>
            <person name="Michoud G."/>
            <person name="Merlino G."/>
            <person name="Sefrji F.O."/>
            <person name="Daffonchio D."/>
        </authorList>
    </citation>
    <scope>NUCLEOTIDE SEQUENCE [LARGE SCALE GENOMIC DNA]</scope>
    <source>
        <strain evidence="2">Nit1536</strain>
    </source>
</reference>
<accession>A0ABY5MLH6</accession>
<sequence>MRQQLWEADGSARTIGAGYRMVEFVSVAFARNANIKQIHTEIYENLLLLRFTRAQYKWFEQASEYSYYTLEPPKDTDLVKWESRGRFRLLR</sequence>
<protein>
    <submittedName>
        <fullName evidence="1">Uncharacterized protein</fullName>
    </submittedName>
</protein>
<gene>
    <name evidence="1" type="ORF">NTH_03314</name>
</gene>
<keyword evidence="2" id="KW-1185">Reference proteome</keyword>
<evidence type="ECO:0000313" key="1">
    <source>
        <dbReference type="EMBL" id="UUP18829.1"/>
    </source>
</evidence>
<proteinExistence type="predicted"/>
<evidence type="ECO:0000313" key="2">
    <source>
        <dbReference type="Proteomes" id="UP001342418"/>
    </source>
</evidence>
<name>A0ABY5MLH6_9HYPH</name>
<dbReference type="EMBL" id="CP030941">
    <property type="protein sequence ID" value="UUP18829.1"/>
    <property type="molecule type" value="Genomic_DNA"/>
</dbReference>
<dbReference type="Proteomes" id="UP001342418">
    <property type="component" value="Chromosome"/>
</dbReference>